<organism evidence="1 2">
    <name type="scientific">Arctium lappa</name>
    <name type="common">Greater burdock</name>
    <name type="synonym">Lappa major</name>
    <dbReference type="NCBI Taxonomy" id="4217"/>
    <lineage>
        <taxon>Eukaryota</taxon>
        <taxon>Viridiplantae</taxon>
        <taxon>Streptophyta</taxon>
        <taxon>Embryophyta</taxon>
        <taxon>Tracheophyta</taxon>
        <taxon>Spermatophyta</taxon>
        <taxon>Magnoliopsida</taxon>
        <taxon>eudicotyledons</taxon>
        <taxon>Gunneridae</taxon>
        <taxon>Pentapetalae</taxon>
        <taxon>asterids</taxon>
        <taxon>campanulids</taxon>
        <taxon>Asterales</taxon>
        <taxon>Asteraceae</taxon>
        <taxon>Carduoideae</taxon>
        <taxon>Cardueae</taxon>
        <taxon>Arctiinae</taxon>
        <taxon>Arctium</taxon>
    </lineage>
</organism>
<evidence type="ECO:0000313" key="1">
    <source>
        <dbReference type="EMBL" id="KAI3757253.1"/>
    </source>
</evidence>
<accession>A0ACB9EE14</accession>
<evidence type="ECO:0000313" key="2">
    <source>
        <dbReference type="Proteomes" id="UP001055879"/>
    </source>
</evidence>
<dbReference type="EMBL" id="CM042048">
    <property type="protein sequence ID" value="KAI3757253.1"/>
    <property type="molecule type" value="Genomic_DNA"/>
</dbReference>
<dbReference type="Proteomes" id="UP001055879">
    <property type="component" value="Linkage Group LG02"/>
</dbReference>
<gene>
    <name evidence="1" type="ORF">L6452_04787</name>
</gene>
<reference evidence="2" key="1">
    <citation type="journal article" date="2022" name="Mol. Ecol. Resour.">
        <title>The genomes of chicory, endive, great burdock and yacon provide insights into Asteraceae palaeo-polyploidization history and plant inulin production.</title>
        <authorList>
            <person name="Fan W."/>
            <person name="Wang S."/>
            <person name="Wang H."/>
            <person name="Wang A."/>
            <person name="Jiang F."/>
            <person name="Liu H."/>
            <person name="Zhao H."/>
            <person name="Xu D."/>
            <person name="Zhang Y."/>
        </authorList>
    </citation>
    <scope>NUCLEOTIDE SEQUENCE [LARGE SCALE GENOMIC DNA]</scope>
    <source>
        <strain evidence="2">cv. Niubang</strain>
    </source>
</reference>
<proteinExistence type="predicted"/>
<keyword evidence="2" id="KW-1185">Reference proteome</keyword>
<comment type="caution">
    <text evidence="1">The sequence shown here is derived from an EMBL/GenBank/DDBJ whole genome shotgun (WGS) entry which is preliminary data.</text>
</comment>
<reference evidence="1 2" key="2">
    <citation type="journal article" date="2022" name="Mol. Ecol. Resour.">
        <title>The genomes of chicory, endive, great burdock and yacon provide insights into Asteraceae paleo-polyploidization history and plant inulin production.</title>
        <authorList>
            <person name="Fan W."/>
            <person name="Wang S."/>
            <person name="Wang H."/>
            <person name="Wang A."/>
            <person name="Jiang F."/>
            <person name="Liu H."/>
            <person name="Zhao H."/>
            <person name="Xu D."/>
            <person name="Zhang Y."/>
        </authorList>
    </citation>
    <scope>NUCLEOTIDE SEQUENCE [LARGE SCALE GENOMIC DNA]</scope>
    <source>
        <strain evidence="2">cv. Niubang</strain>
    </source>
</reference>
<sequence>MKPTDDVWNDITNLPSPTTNRFQNFFAPSPRATGTTAHFFPPPPPPSTTTTTMLTLLTTTNPIHQDPCTRSKPKPNSNPPPLKFTPPTTSPPEYTEKFRRLMKNRESAARSRARKQARADELELEVMRLAKENAKLKRLQKQFLLGLPSANLGKTLLKAVFLWDQLRLAIVQIYKGMHLPCSKNV</sequence>
<name>A0ACB9EE14_ARCLA</name>
<protein>
    <submittedName>
        <fullName evidence="1">Uncharacterized protein</fullName>
    </submittedName>
</protein>